<dbReference type="EMBL" id="JBHSCY010000001">
    <property type="protein sequence ID" value="MFC4268486.1"/>
    <property type="molecule type" value="Genomic_DNA"/>
</dbReference>
<proteinExistence type="predicted"/>
<sequence>MLSVLIPIYNYNALPLVELLQKQLIKEQITFEIICLDDASNSSLNPINDKINLLENCSFSVLKDNLGRSAIRNLLAKKAKYSWLLFLDGDVLPVNTNFIKTYIDETKKSRFTVFCGGIKYERNPKTKGLLHVKHGLKNEEISARLRNKKPYKYFFTSNFLIDKGIFKTIKFEEKLTKYGREDFLFALALKNENFKIHHISNEIYHLGLESDESFVAKTKQAMKNLYFLNQENLISSNETILLKILKLLQTLRISNFIGKLNPYFEDKAIRKKSLFYLNCLKVSYLCHLKANNEI</sequence>
<evidence type="ECO:0000313" key="2">
    <source>
        <dbReference type="EMBL" id="MFC4268486.1"/>
    </source>
</evidence>
<accession>A0ABV8R7X0</accession>
<dbReference type="PANTHER" id="PTHR22916:SF3">
    <property type="entry name" value="UDP-GLCNAC:BETAGAL BETA-1,3-N-ACETYLGLUCOSAMINYLTRANSFERASE-LIKE PROTEIN 1"/>
    <property type="match status" value="1"/>
</dbReference>
<dbReference type="RefSeq" id="WP_377408989.1">
    <property type="nucleotide sequence ID" value="NZ_JBHSCY010000001.1"/>
</dbReference>
<organism evidence="2 3">
    <name type="scientific">Polaribacter marinivivus</name>
    <dbReference type="NCBI Taxonomy" id="1524260"/>
    <lineage>
        <taxon>Bacteria</taxon>
        <taxon>Pseudomonadati</taxon>
        <taxon>Bacteroidota</taxon>
        <taxon>Flavobacteriia</taxon>
        <taxon>Flavobacteriales</taxon>
        <taxon>Flavobacteriaceae</taxon>
    </lineage>
</organism>
<dbReference type="SUPFAM" id="SSF53448">
    <property type="entry name" value="Nucleotide-diphospho-sugar transferases"/>
    <property type="match status" value="1"/>
</dbReference>
<reference evidence="3" key="1">
    <citation type="journal article" date="2019" name="Int. J. Syst. Evol. Microbiol.">
        <title>The Global Catalogue of Microorganisms (GCM) 10K type strain sequencing project: providing services to taxonomists for standard genome sequencing and annotation.</title>
        <authorList>
            <consortium name="The Broad Institute Genomics Platform"/>
            <consortium name="The Broad Institute Genome Sequencing Center for Infectious Disease"/>
            <person name="Wu L."/>
            <person name="Ma J."/>
        </authorList>
    </citation>
    <scope>NUCLEOTIDE SEQUENCE [LARGE SCALE GENOMIC DNA]</scope>
    <source>
        <strain evidence="3">CECT 8655</strain>
    </source>
</reference>
<dbReference type="CDD" id="cd00761">
    <property type="entry name" value="Glyco_tranf_GTA_type"/>
    <property type="match status" value="1"/>
</dbReference>
<comment type="caution">
    <text evidence="2">The sequence shown here is derived from an EMBL/GenBank/DDBJ whole genome shotgun (WGS) entry which is preliminary data.</text>
</comment>
<dbReference type="PANTHER" id="PTHR22916">
    <property type="entry name" value="GLYCOSYLTRANSFERASE"/>
    <property type="match status" value="1"/>
</dbReference>
<dbReference type="Pfam" id="PF00535">
    <property type="entry name" value="Glycos_transf_2"/>
    <property type="match status" value="1"/>
</dbReference>
<dbReference type="InterPro" id="IPR001173">
    <property type="entry name" value="Glyco_trans_2-like"/>
</dbReference>
<dbReference type="Gene3D" id="3.90.550.10">
    <property type="entry name" value="Spore Coat Polysaccharide Biosynthesis Protein SpsA, Chain A"/>
    <property type="match status" value="1"/>
</dbReference>
<gene>
    <name evidence="2" type="ORF">ACFOWD_06170</name>
</gene>
<keyword evidence="3" id="KW-1185">Reference proteome</keyword>
<evidence type="ECO:0000259" key="1">
    <source>
        <dbReference type="Pfam" id="PF00535"/>
    </source>
</evidence>
<protein>
    <submittedName>
        <fullName evidence="2">Glycosyltransferase family 2 protein</fullName>
    </submittedName>
</protein>
<evidence type="ECO:0000313" key="3">
    <source>
        <dbReference type="Proteomes" id="UP001595826"/>
    </source>
</evidence>
<name>A0ABV8R7X0_9FLAO</name>
<feature type="domain" description="Glycosyltransferase 2-like" evidence="1">
    <location>
        <begin position="3"/>
        <end position="166"/>
    </location>
</feature>
<dbReference type="InterPro" id="IPR029044">
    <property type="entry name" value="Nucleotide-diphossugar_trans"/>
</dbReference>
<dbReference type="Proteomes" id="UP001595826">
    <property type="component" value="Unassembled WGS sequence"/>
</dbReference>